<comment type="caution">
    <text evidence="3">The sequence shown here is derived from an EMBL/GenBank/DDBJ whole genome shotgun (WGS) entry which is preliminary data.</text>
</comment>
<dbReference type="RefSeq" id="WP_133475097.1">
    <property type="nucleotide sequence ID" value="NZ_SNWP01000011.1"/>
</dbReference>
<feature type="signal peptide" evidence="1">
    <location>
        <begin position="1"/>
        <end position="18"/>
    </location>
</feature>
<proteinExistence type="predicted"/>
<organism evidence="3 4">
    <name type="scientific">Sediminibacterium goheungense</name>
    <dbReference type="NCBI Taxonomy" id="1086393"/>
    <lineage>
        <taxon>Bacteria</taxon>
        <taxon>Pseudomonadati</taxon>
        <taxon>Bacteroidota</taxon>
        <taxon>Chitinophagia</taxon>
        <taxon>Chitinophagales</taxon>
        <taxon>Chitinophagaceae</taxon>
        <taxon>Sediminibacterium</taxon>
    </lineage>
</organism>
<keyword evidence="1" id="KW-0732">Signal</keyword>
<evidence type="ECO:0000256" key="1">
    <source>
        <dbReference type="SAM" id="SignalP"/>
    </source>
</evidence>
<dbReference type="Gene3D" id="2.160.20.120">
    <property type="match status" value="1"/>
</dbReference>
<accession>A0A4R6IWY0</accession>
<evidence type="ECO:0000313" key="3">
    <source>
        <dbReference type="EMBL" id="TDO27240.1"/>
    </source>
</evidence>
<reference evidence="3 4" key="1">
    <citation type="submission" date="2019-03" db="EMBL/GenBank/DDBJ databases">
        <title>Genomic Encyclopedia of Archaeal and Bacterial Type Strains, Phase II (KMG-II): from individual species to whole genera.</title>
        <authorList>
            <person name="Goeker M."/>
        </authorList>
    </citation>
    <scope>NUCLEOTIDE SEQUENCE [LARGE SCALE GENOMIC DNA]</scope>
    <source>
        <strain evidence="3 4">DSM 28323</strain>
    </source>
</reference>
<sequence length="240" mass="25386">MKKIFFLMGLLVTVGSFAQWNWFKVDGNGVYKKETREVGSFSGITSSGSWDVMLAYGNSNSIEIEGDENLLEYIETKVENGKLNIRARKNGNIRSKNKIVVYVTVSDIKGLYLSGSGDMIGKGNFSNTGTTNVAVSGSGSIKLDFGRFAEIDASVSGSGSIILKGTSNQVDARISGSGSINCKEVVSDDVTAHISGSGNIRVQANTSIDARISGSGNIYYTGGAKNVRTHKAGSGRVVKG</sequence>
<dbReference type="PANTHER" id="PTHR39200:SF1">
    <property type="entry name" value="AUTO-TRANSPORTER ADHESIN HEAD GIN DOMAIN-CONTAINING PROTEIN-RELATED"/>
    <property type="match status" value="1"/>
</dbReference>
<dbReference type="OrthoDB" id="5585143at2"/>
<dbReference type="PANTHER" id="PTHR39200">
    <property type="entry name" value="HYPOTHETICAL EXPORTED PROTEIN"/>
    <property type="match status" value="1"/>
</dbReference>
<keyword evidence="4" id="KW-1185">Reference proteome</keyword>
<evidence type="ECO:0000259" key="2">
    <source>
        <dbReference type="Pfam" id="PF10988"/>
    </source>
</evidence>
<dbReference type="Pfam" id="PF10988">
    <property type="entry name" value="DUF2807"/>
    <property type="match status" value="1"/>
</dbReference>
<name>A0A4R6IWY0_9BACT</name>
<dbReference type="AlphaFoldDB" id="A0A4R6IWY0"/>
<feature type="chain" id="PRO_5020449255" evidence="1">
    <location>
        <begin position="19"/>
        <end position="240"/>
    </location>
</feature>
<protein>
    <submittedName>
        <fullName evidence="3">Putative autotransporter adhesin-like protein</fullName>
    </submittedName>
</protein>
<dbReference type="EMBL" id="SNWP01000011">
    <property type="protein sequence ID" value="TDO27240.1"/>
    <property type="molecule type" value="Genomic_DNA"/>
</dbReference>
<dbReference type="Proteomes" id="UP000295741">
    <property type="component" value="Unassembled WGS sequence"/>
</dbReference>
<dbReference type="InterPro" id="IPR021255">
    <property type="entry name" value="DUF2807"/>
</dbReference>
<gene>
    <name evidence="3" type="ORF">BC659_2561</name>
</gene>
<evidence type="ECO:0000313" key="4">
    <source>
        <dbReference type="Proteomes" id="UP000295741"/>
    </source>
</evidence>
<feature type="domain" description="Putative auto-transporter adhesin head GIN" evidence="2">
    <location>
        <begin position="41"/>
        <end position="223"/>
    </location>
</feature>